<reference evidence="3" key="1">
    <citation type="journal article" date="2020" name="Mol. Plant Microbe">
        <title>Rhizobial microsymbionts of the narrowly endemic Oxytropis species growing in Kamchatka are characterized by significant genetic diversity and possess a set of genes that are associated with T3SS and T6SS secretion systems and can affect the development of symbiosis.</title>
        <authorList>
            <person name="Safronova V."/>
            <person name="Guro P."/>
            <person name="Sazanova A."/>
            <person name="Kuznetsova I."/>
            <person name="Belimov A."/>
            <person name="Yakubov V."/>
            <person name="Chirak E."/>
            <person name="Afonin A."/>
            <person name="Gogolev Y."/>
            <person name="Andronov E."/>
            <person name="Tikhonovich I."/>
        </authorList>
    </citation>
    <scope>NUCLEOTIDE SEQUENCE [LARGE SCALE GENOMIC DNA]</scope>
    <source>
        <strain evidence="3">581</strain>
    </source>
</reference>
<feature type="chain" id="PRO_5028852265" description="Homogentisate 1,2-dioxygenase" evidence="1">
    <location>
        <begin position="27"/>
        <end position="172"/>
    </location>
</feature>
<dbReference type="EMBL" id="CP050292">
    <property type="protein sequence ID" value="QND74445.1"/>
    <property type="molecule type" value="Genomic_DNA"/>
</dbReference>
<sequence>MYARLIVALTLLGSAPALFGSAPAWAAEPSGCDKFKWPIDKERAALTAQDRLKIASGADLAIPATAILDLKTPAEAKLPTSPERKPKDGTFAGFARFQKAPKAGTYTVSLSSAAWVDVVQDGEILKPMEFSGATDCAGIRKTMKYDLAAGPFVIQVSGVTENTISLAVLPSE</sequence>
<keyword evidence="1" id="KW-0732">Signal</keyword>
<evidence type="ECO:0008006" key="4">
    <source>
        <dbReference type="Google" id="ProtNLM"/>
    </source>
</evidence>
<dbReference type="RefSeq" id="WP_184513130.1">
    <property type="nucleotide sequence ID" value="NZ_CP050292.1"/>
</dbReference>
<organism evidence="2 3">
    <name type="scientific">Tardiphaga robiniae</name>
    <dbReference type="NCBI Taxonomy" id="943830"/>
    <lineage>
        <taxon>Bacteria</taxon>
        <taxon>Pseudomonadati</taxon>
        <taxon>Pseudomonadota</taxon>
        <taxon>Alphaproteobacteria</taxon>
        <taxon>Hyphomicrobiales</taxon>
        <taxon>Nitrobacteraceae</taxon>
        <taxon>Tardiphaga</taxon>
    </lineage>
</organism>
<evidence type="ECO:0000313" key="3">
    <source>
        <dbReference type="Proteomes" id="UP000515291"/>
    </source>
</evidence>
<accession>A0A7G6U613</accession>
<dbReference type="KEGG" id="trb:HB776_27010"/>
<evidence type="ECO:0000256" key="1">
    <source>
        <dbReference type="SAM" id="SignalP"/>
    </source>
</evidence>
<protein>
    <recommendedName>
        <fullName evidence="4">Homogentisate 1,2-dioxygenase</fullName>
    </recommendedName>
</protein>
<dbReference type="AlphaFoldDB" id="A0A7G6U613"/>
<proteinExistence type="predicted"/>
<dbReference type="Proteomes" id="UP000515291">
    <property type="component" value="Chromosome"/>
</dbReference>
<evidence type="ECO:0000313" key="2">
    <source>
        <dbReference type="EMBL" id="QND74445.1"/>
    </source>
</evidence>
<name>A0A7G6U613_9BRAD</name>
<gene>
    <name evidence="2" type="ORF">HB776_27010</name>
</gene>
<feature type="signal peptide" evidence="1">
    <location>
        <begin position="1"/>
        <end position="26"/>
    </location>
</feature>